<dbReference type="EMBL" id="CAJNOJ010000049">
    <property type="protein sequence ID" value="CAF0961023.1"/>
    <property type="molecule type" value="Genomic_DNA"/>
</dbReference>
<feature type="compositionally biased region" description="Polar residues" evidence="7">
    <location>
        <begin position="73"/>
        <end position="84"/>
    </location>
</feature>
<feature type="domain" description="RING-type" evidence="8">
    <location>
        <begin position="390"/>
        <end position="593"/>
    </location>
</feature>
<dbReference type="OrthoDB" id="9994827at2759"/>
<reference evidence="9" key="1">
    <citation type="submission" date="2021-02" db="EMBL/GenBank/DDBJ databases">
        <authorList>
            <person name="Nowell W R."/>
        </authorList>
    </citation>
    <scope>NUCLEOTIDE SEQUENCE</scope>
</reference>
<feature type="region of interest" description="Disordered" evidence="7">
    <location>
        <begin position="170"/>
        <end position="194"/>
    </location>
</feature>
<gene>
    <name evidence="9" type="ORF">EDS130_LOCUS12852</name>
</gene>
<evidence type="ECO:0000256" key="5">
    <source>
        <dbReference type="ARBA" id="ARBA00022786"/>
    </source>
</evidence>
<organism evidence="9 10">
    <name type="scientific">Adineta ricciae</name>
    <name type="common">Rotifer</name>
    <dbReference type="NCBI Taxonomy" id="249248"/>
    <lineage>
        <taxon>Eukaryota</taxon>
        <taxon>Metazoa</taxon>
        <taxon>Spiralia</taxon>
        <taxon>Gnathifera</taxon>
        <taxon>Rotifera</taxon>
        <taxon>Eurotatoria</taxon>
        <taxon>Bdelloidea</taxon>
        <taxon>Adinetida</taxon>
        <taxon>Adinetidae</taxon>
        <taxon>Adineta</taxon>
    </lineage>
</organism>
<accession>A0A814DZ84</accession>
<feature type="region of interest" description="Disordered" evidence="7">
    <location>
        <begin position="311"/>
        <end position="335"/>
    </location>
</feature>
<dbReference type="GO" id="GO:0008270">
    <property type="term" value="F:zinc ion binding"/>
    <property type="evidence" value="ECO:0007669"/>
    <property type="project" value="UniProtKB-KW"/>
</dbReference>
<evidence type="ECO:0000256" key="1">
    <source>
        <dbReference type="ARBA" id="ARBA00022679"/>
    </source>
</evidence>
<name>A0A814DZ84_ADIRI</name>
<keyword evidence="5" id="KW-0833">Ubl conjugation pathway</keyword>
<evidence type="ECO:0000313" key="9">
    <source>
        <dbReference type="EMBL" id="CAF0961023.1"/>
    </source>
</evidence>
<keyword evidence="2" id="KW-0479">Metal-binding</keyword>
<dbReference type="Gene3D" id="2.30.30.380">
    <property type="entry name" value="Zn-finger domain of Sec23/24"/>
    <property type="match status" value="1"/>
</dbReference>
<dbReference type="PROSITE" id="PS51873">
    <property type="entry name" value="TRIAD"/>
    <property type="match status" value="1"/>
</dbReference>
<dbReference type="InterPro" id="IPR044066">
    <property type="entry name" value="TRIAD_supradom"/>
</dbReference>
<keyword evidence="4" id="KW-0863">Zinc-finger</keyword>
<evidence type="ECO:0000259" key="8">
    <source>
        <dbReference type="PROSITE" id="PS51873"/>
    </source>
</evidence>
<sequence>MTTNYFALVLNAKKEELTKLKHQVESYEHEHINGVNGHDQSDDEIVRLGHQSETDDERSNDAFANLRARSRSPMHTTTMTTLNDGDSKRLKHAMSDTDTSGDEDQYMEDEVHEIQIPIRSGTQSRTNVDRNQDNMLDLGDDHMDYKRSTISKHHQRRKYVTGVNSISTRSYLNHSGAGIPPTLTTPSLPEESQTTDELSIRMSDTSETYACPACTFVQSIKRPTCEVCESANPHFDNDSYQADEALAKAIEDPPKDEKVVECAHCHYINIGHHIRICGGCQNSPYKMNIDFMQLLQNLNMNLFANIDNESIGEEADDDDGDPGMASGALGPVEKGINDDELEPYFNRYILLMKDQRKNQQTLKLENLYQYIIELFNSLEYKNNQSKGQLTFTTCQICLEENLPMVTMKNCGHCVLCADDFNQYLSSRIRAGDILPWIPCPAESCSVPCHADNIVRDGQLTYSDLLIFLTEFMFKKLCRNPNFITCTNCHKGGFIQLGPPKKETVSCQICDKQQEIEKGSGGDLDTGFQQMIQSGQIRECPTCRHLTLKEKGLCNIIECAKCGIWWNWNTREQGHNGSDLKQRARVNGTLWEPGELRYQRDLERNNPEEFKALLERNDKMYSIAKQPEQCVECNEPNAKDGWFICQECQRIFCNQHCIIHRHEQLRIEPTERYNRHIHFDQIAEWERKAIDRIRKQADEARRPLIAPPTPISQTLPSPTLVNEHSSGPFSRFLSTSSTFDKQSPVIDQFELLSDETLDDLIGDIPSTSPPNENSLSGHVSFASQYPYMTGVHRLRLSIDQFQSASSWAFVGIMSEGIPMESTDRFRRTSFGWHLGRQSIVYNRQSVTDHKYDGRDIRSSDILAIVIDCNNNQIDMKNERTLNTHQIRIDSQFCPFPWFFVVNFNYGNKDSMHLLQ</sequence>
<protein>
    <recommendedName>
        <fullName evidence="8">RING-type domain-containing protein</fullName>
    </recommendedName>
</protein>
<proteinExistence type="predicted"/>
<dbReference type="Proteomes" id="UP000663852">
    <property type="component" value="Unassembled WGS sequence"/>
</dbReference>
<evidence type="ECO:0000256" key="2">
    <source>
        <dbReference type="ARBA" id="ARBA00022723"/>
    </source>
</evidence>
<feature type="compositionally biased region" description="Acidic residues" evidence="7">
    <location>
        <begin position="311"/>
        <end position="321"/>
    </location>
</feature>
<keyword evidence="1" id="KW-0808">Transferase</keyword>
<evidence type="ECO:0000256" key="3">
    <source>
        <dbReference type="ARBA" id="ARBA00022737"/>
    </source>
</evidence>
<keyword evidence="3" id="KW-0677">Repeat</keyword>
<dbReference type="AlphaFoldDB" id="A0A814DZ84"/>
<evidence type="ECO:0000313" key="10">
    <source>
        <dbReference type="Proteomes" id="UP000663852"/>
    </source>
</evidence>
<feature type="region of interest" description="Disordered" evidence="7">
    <location>
        <begin position="67"/>
        <end position="105"/>
    </location>
</feature>
<evidence type="ECO:0000256" key="6">
    <source>
        <dbReference type="ARBA" id="ARBA00022833"/>
    </source>
</evidence>
<evidence type="ECO:0000256" key="7">
    <source>
        <dbReference type="SAM" id="MobiDB-lite"/>
    </source>
</evidence>
<feature type="compositionally biased region" description="Low complexity" evidence="7">
    <location>
        <begin position="180"/>
        <end position="192"/>
    </location>
</feature>
<dbReference type="GO" id="GO:0016740">
    <property type="term" value="F:transferase activity"/>
    <property type="evidence" value="ECO:0007669"/>
    <property type="project" value="UniProtKB-KW"/>
</dbReference>
<keyword evidence="6" id="KW-0862">Zinc</keyword>
<comment type="caution">
    <text evidence="9">The sequence shown here is derived from an EMBL/GenBank/DDBJ whole genome shotgun (WGS) entry which is preliminary data.</text>
</comment>
<evidence type="ECO:0000256" key="4">
    <source>
        <dbReference type="ARBA" id="ARBA00022771"/>
    </source>
</evidence>